<accession>A0ACB9VXP9</accession>
<comment type="caution">
    <text evidence="1">The sequence shown here is derived from an EMBL/GenBank/DDBJ whole genome shotgun (WGS) entry which is preliminary data.</text>
</comment>
<proteinExistence type="predicted"/>
<organism evidence="1 2">
    <name type="scientific">Chaenocephalus aceratus</name>
    <name type="common">Blackfin icefish</name>
    <name type="synonym">Chaenichthys aceratus</name>
    <dbReference type="NCBI Taxonomy" id="36190"/>
    <lineage>
        <taxon>Eukaryota</taxon>
        <taxon>Metazoa</taxon>
        <taxon>Chordata</taxon>
        <taxon>Craniata</taxon>
        <taxon>Vertebrata</taxon>
        <taxon>Euteleostomi</taxon>
        <taxon>Actinopterygii</taxon>
        <taxon>Neopterygii</taxon>
        <taxon>Teleostei</taxon>
        <taxon>Neoteleostei</taxon>
        <taxon>Acanthomorphata</taxon>
        <taxon>Eupercaria</taxon>
        <taxon>Perciformes</taxon>
        <taxon>Notothenioidei</taxon>
        <taxon>Channichthyidae</taxon>
        <taxon>Chaenocephalus</taxon>
    </lineage>
</organism>
<feature type="non-terminal residue" evidence="1">
    <location>
        <position position="1"/>
    </location>
</feature>
<keyword evidence="2" id="KW-1185">Reference proteome</keyword>
<evidence type="ECO:0000313" key="1">
    <source>
        <dbReference type="EMBL" id="KAI4804879.1"/>
    </source>
</evidence>
<gene>
    <name evidence="1" type="ORF">KUCAC02_026490</name>
</gene>
<dbReference type="EMBL" id="CM043799">
    <property type="protein sequence ID" value="KAI4804879.1"/>
    <property type="molecule type" value="Genomic_DNA"/>
</dbReference>
<sequence>CCDTVRGVFAPTLLSPTMTQPQEASTAPPSHVPWLCRRSTLEMEGTHHLWLCPLSSGRIYRHVWQSLVSMSVCCSGAASPCRSITTWPNSNAF</sequence>
<dbReference type="Proteomes" id="UP001057452">
    <property type="component" value="Chromosome 15"/>
</dbReference>
<name>A0ACB9VXP9_CHAAC</name>
<evidence type="ECO:0000313" key="2">
    <source>
        <dbReference type="Proteomes" id="UP001057452"/>
    </source>
</evidence>
<protein>
    <submittedName>
        <fullName evidence="1">Uncharacterized protein</fullName>
    </submittedName>
</protein>
<feature type="non-terminal residue" evidence="1">
    <location>
        <position position="93"/>
    </location>
</feature>
<reference evidence="1" key="1">
    <citation type="submission" date="2022-05" db="EMBL/GenBank/DDBJ databases">
        <title>Chromosome-level genome of Chaenocephalus aceratus.</title>
        <authorList>
            <person name="Park H."/>
        </authorList>
    </citation>
    <scope>NUCLEOTIDE SEQUENCE</scope>
    <source>
        <strain evidence="1">KU_202001</strain>
    </source>
</reference>